<dbReference type="Proteomes" id="UP001165679">
    <property type="component" value="Unassembled WGS sequence"/>
</dbReference>
<dbReference type="InterPro" id="IPR032466">
    <property type="entry name" value="Metal_Hydrolase"/>
</dbReference>
<dbReference type="EMBL" id="JAPDNT010000010">
    <property type="protein sequence ID" value="MCW3475636.1"/>
    <property type="molecule type" value="Genomic_DNA"/>
</dbReference>
<dbReference type="Pfam" id="PF04909">
    <property type="entry name" value="Amidohydro_2"/>
    <property type="match status" value="1"/>
</dbReference>
<dbReference type="GO" id="GO:0016787">
    <property type="term" value="F:hydrolase activity"/>
    <property type="evidence" value="ECO:0007669"/>
    <property type="project" value="InterPro"/>
</dbReference>
<dbReference type="GO" id="GO:0019748">
    <property type="term" value="P:secondary metabolic process"/>
    <property type="evidence" value="ECO:0007669"/>
    <property type="project" value="TreeGrafter"/>
</dbReference>
<sequence>MSPDGGRAVGAPVLERQSRSRLRVIDCDVHHALRSPKDLHPYLSRRWREHLDTYGHRHPVPFVGSSPYPKVAPALSRTDSWPPDGGPPGSDLAFLRAQLLDRYNIEYGMLHLLTPQGMDQRNQEFGTAICRAVNEWQYENWTQKERRLKAAIVVPGEDAEAAVAEIEHWAGNPDFVQISMVTHTIEPLGRRRYWPIYEAASRHGLPVGLHTSGFNGHAISGAGWPSYYVEEQHEVALSQQAVVISLVCEGVFELFPSLKVVIVEAGFAWVPSVAWRLDRQWARMREEVPHLTRPPSEYIRKNLWFTTQPVDEPERPEDLRAVLDWLGWDRVLFATDYPHWDMDNPEFAFKCRMTDAERRMVYSGNARAVYGLA</sequence>
<evidence type="ECO:0000313" key="4">
    <source>
        <dbReference type="Proteomes" id="UP001165679"/>
    </source>
</evidence>
<evidence type="ECO:0000259" key="2">
    <source>
        <dbReference type="Pfam" id="PF04909"/>
    </source>
</evidence>
<dbReference type="SUPFAM" id="SSF51556">
    <property type="entry name" value="Metallo-dependent hydrolases"/>
    <property type="match status" value="1"/>
</dbReference>
<dbReference type="GO" id="GO:0005737">
    <property type="term" value="C:cytoplasm"/>
    <property type="evidence" value="ECO:0007669"/>
    <property type="project" value="TreeGrafter"/>
</dbReference>
<dbReference type="InterPro" id="IPR006680">
    <property type="entry name" value="Amidohydro-rel"/>
</dbReference>
<dbReference type="GO" id="GO:0016831">
    <property type="term" value="F:carboxy-lyase activity"/>
    <property type="evidence" value="ECO:0007669"/>
    <property type="project" value="InterPro"/>
</dbReference>
<dbReference type="Gene3D" id="3.20.20.140">
    <property type="entry name" value="Metal-dependent hydrolases"/>
    <property type="match status" value="1"/>
</dbReference>
<protein>
    <submittedName>
        <fullName evidence="3">Amidohydrolase</fullName>
    </submittedName>
</protein>
<keyword evidence="1" id="KW-0456">Lyase</keyword>
<feature type="domain" description="Amidohydrolase-related" evidence="2">
    <location>
        <begin position="56"/>
        <end position="372"/>
    </location>
</feature>
<keyword evidence="4" id="KW-1185">Reference proteome</keyword>
<evidence type="ECO:0000256" key="1">
    <source>
        <dbReference type="ARBA" id="ARBA00023239"/>
    </source>
</evidence>
<reference evidence="3" key="1">
    <citation type="submission" date="2022-09" db="EMBL/GenBank/DDBJ databases">
        <title>Rhodovastum sp. nov. RN2-1 isolated from soil in Seongnam, South Korea.</title>
        <authorList>
            <person name="Le N.T."/>
        </authorList>
    </citation>
    <scope>NUCLEOTIDE SEQUENCE</scope>
    <source>
        <strain evidence="3">RN2-1</strain>
    </source>
</reference>
<dbReference type="PANTHER" id="PTHR21240:SF28">
    <property type="entry name" value="ISO-OROTATE DECARBOXYLASE (EUROFUNG)"/>
    <property type="match status" value="1"/>
</dbReference>
<evidence type="ECO:0000313" key="3">
    <source>
        <dbReference type="EMBL" id="MCW3475636.1"/>
    </source>
</evidence>
<proteinExistence type="predicted"/>
<dbReference type="PANTHER" id="PTHR21240">
    <property type="entry name" value="2-AMINO-3-CARBOXYLMUCONATE-6-SEMIALDEHYDE DECARBOXYLASE"/>
    <property type="match status" value="1"/>
</dbReference>
<organism evidence="3 4">
    <name type="scientific">Limobrevibacterium gyesilva</name>
    <dbReference type="NCBI Taxonomy" id="2991712"/>
    <lineage>
        <taxon>Bacteria</taxon>
        <taxon>Pseudomonadati</taxon>
        <taxon>Pseudomonadota</taxon>
        <taxon>Alphaproteobacteria</taxon>
        <taxon>Acetobacterales</taxon>
        <taxon>Acetobacteraceae</taxon>
        <taxon>Limobrevibacterium</taxon>
    </lineage>
</organism>
<reference evidence="3" key="2">
    <citation type="submission" date="2022-10" db="EMBL/GenBank/DDBJ databases">
        <authorList>
            <person name="Trinh H.N."/>
        </authorList>
    </citation>
    <scope>NUCLEOTIDE SEQUENCE</scope>
    <source>
        <strain evidence="3">RN2-1</strain>
    </source>
</reference>
<dbReference type="AlphaFoldDB" id="A0AA42CG45"/>
<name>A0AA42CG45_9PROT</name>
<comment type="caution">
    <text evidence="3">The sequence shown here is derived from an EMBL/GenBank/DDBJ whole genome shotgun (WGS) entry which is preliminary data.</text>
</comment>
<accession>A0AA42CG45</accession>
<dbReference type="RefSeq" id="WP_264714357.1">
    <property type="nucleotide sequence ID" value="NZ_JAPDNT010000010.1"/>
</dbReference>
<dbReference type="InterPro" id="IPR032465">
    <property type="entry name" value="ACMSD"/>
</dbReference>
<gene>
    <name evidence="3" type="ORF">OL599_13710</name>
</gene>